<accession>A0A9P1JTF9</accession>
<evidence type="ECO:0000313" key="2">
    <source>
        <dbReference type="Proteomes" id="UP000007319"/>
    </source>
</evidence>
<gene>
    <name evidence="1" type="ORF">AZOBR_200102</name>
</gene>
<dbReference type="Proteomes" id="UP000007319">
    <property type="component" value="Chromosome"/>
</dbReference>
<reference evidence="1 2" key="1">
    <citation type="journal article" date="2011" name="PLoS Genet.">
        <title>Azospirillum genomes reveal transition of bacteria from aquatic to terrestrial environments.</title>
        <authorList>
            <person name="Wisniewski-Dye F."/>
            <person name="Borziak K."/>
            <person name="Khalsa-Moyers G."/>
            <person name="Alexandre G."/>
            <person name="Sukharnikov L.O."/>
            <person name="Wuichet K."/>
            <person name="Hurst G.B."/>
            <person name="McDonald W.H."/>
            <person name="Robertson J.S."/>
            <person name="Barbe V."/>
            <person name="Calteau A."/>
            <person name="Rouy Z."/>
            <person name="Mangenot S."/>
            <person name="Prigent-Combaret C."/>
            <person name="Normand P."/>
            <person name="Boyer M."/>
            <person name="Siguier P."/>
            <person name="Dessaux Y."/>
            <person name="Elmerich C."/>
            <person name="Condemine G."/>
            <person name="Krishnen G."/>
            <person name="Kennedy I."/>
            <person name="Paterson A.H."/>
            <person name="Gonzalez V."/>
            <person name="Mavingui P."/>
            <person name="Zhulin I.B."/>
        </authorList>
    </citation>
    <scope>NUCLEOTIDE SEQUENCE [LARGE SCALE GENOMIC DNA]</scope>
    <source>
        <strain evidence="1 2">Sp245</strain>
    </source>
</reference>
<keyword evidence="2" id="KW-1185">Reference proteome</keyword>
<protein>
    <submittedName>
        <fullName evidence="1">Uncharacterized protein</fullName>
    </submittedName>
</protein>
<proteinExistence type="predicted"/>
<name>A0A9P1JTF9_9PROT</name>
<sequence length="84" mass="8674">MPAAGLFAGVFYGPERIEPHTPALTVRSPPSSARLVPAGVLAGEGFKSPLGQSKRTQVSAGKITSSVGYLLSQVRRGMPSPLSP</sequence>
<dbReference type="KEGG" id="abs:AZOBR_200102"/>
<evidence type="ECO:0000313" key="1">
    <source>
        <dbReference type="EMBL" id="CCC99397.1"/>
    </source>
</evidence>
<dbReference type="AlphaFoldDB" id="A0A9P1JTF9"/>
<organism evidence="1 2">
    <name type="scientific">Azospirillum baldaniorum</name>
    <dbReference type="NCBI Taxonomy" id="1064539"/>
    <lineage>
        <taxon>Bacteria</taxon>
        <taxon>Pseudomonadati</taxon>
        <taxon>Pseudomonadota</taxon>
        <taxon>Alphaproteobacteria</taxon>
        <taxon>Rhodospirillales</taxon>
        <taxon>Azospirillaceae</taxon>
        <taxon>Azospirillum</taxon>
    </lineage>
</organism>
<dbReference type="EMBL" id="HE577327">
    <property type="protein sequence ID" value="CCC99397.1"/>
    <property type="molecule type" value="Genomic_DNA"/>
</dbReference>